<evidence type="ECO:0000256" key="4">
    <source>
        <dbReference type="ARBA" id="ARBA00022692"/>
    </source>
</evidence>
<accession>A0A6N9YS41</accession>
<feature type="transmembrane region" description="Helical" evidence="7">
    <location>
        <begin position="46"/>
        <end position="68"/>
    </location>
</feature>
<feature type="domain" description="ABC transmembrane type-1" evidence="9">
    <location>
        <begin position="106"/>
        <end position="319"/>
    </location>
</feature>
<keyword evidence="5 7" id="KW-1133">Transmembrane helix</keyword>
<keyword evidence="4 7" id="KW-0812">Transmembrane</keyword>
<sequence>MTRKDPVDASASTDDISPDGQRRTRRRASPTESATRPRAGSWRGGWSAYLFVVPALILFIGFVAWPVLRNVQLSFYGNTEIDPTLRFAGIDNYRWIAENRATLLAFRNVALFAAMTIPVQMLLGLTLAIMLRGSGAVRTVIRSLLFLPVVLTPVAVGYLFADVFETTNGLLNTTLRSLGLDALAHEWLADTRTALAVVAAVNVWTWTGFSMAIYHAALAGIPEEVVEASVVDGANSRQTAMHIIAPLLRPAHFALIILGVIGTLKTFDLVYVLTRGGPDHASEVPTTLLLRTLLDGRDGRAAAIGTVVFAVAMIVTLVQLWLYSRRRDA</sequence>
<dbReference type="GO" id="GO:0055085">
    <property type="term" value="P:transmembrane transport"/>
    <property type="evidence" value="ECO:0007669"/>
    <property type="project" value="InterPro"/>
</dbReference>
<dbReference type="SUPFAM" id="SSF161098">
    <property type="entry name" value="MetI-like"/>
    <property type="match status" value="1"/>
</dbReference>
<dbReference type="PANTHER" id="PTHR30193:SF37">
    <property type="entry name" value="INNER MEMBRANE ABC TRANSPORTER PERMEASE PROTEIN YCJO"/>
    <property type="match status" value="1"/>
</dbReference>
<evidence type="ECO:0000256" key="1">
    <source>
        <dbReference type="ARBA" id="ARBA00004651"/>
    </source>
</evidence>
<dbReference type="RefSeq" id="WP_163820645.1">
    <property type="nucleotide sequence ID" value="NZ_JAAGOB010000014.1"/>
</dbReference>
<reference evidence="10 11" key="1">
    <citation type="submission" date="2020-02" db="EMBL/GenBank/DDBJ databases">
        <authorList>
            <person name="Li X.-J."/>
            <person name="Feng X.-M."/>
        </authorList>
    </citation>
    <scope>NUCLEOTIDE SEQUENCE [LARGE SCALE GENOMIC DNA]</scope>
    <source>
        <strain evidence="10 11">CGMCC 4.7225</strain>
    </source>
</reference>
<feature type="transmembrane region" description="Helical" evidence="7">
    <location>
        <begin position="109"/>
        <end position="131"/>
    </location>
</feature>
<dbReference type="CDD" id="cd06261">
    <property type="entry name" value="TM_PBP2"/>
    <property type="match status" value="1"/>
</dbReference>
<comment type="subcellular location">
    <subcellularLocation>
        <location evidence="1 7">Cell membrane</location>
        <topology evidence="1 7">Multi-pass membrane protein</topology>
    </subcellularLocation>
</comment>
<evidence type="ECO:0000259" key="9">
    <source>
        <dbReference type="PROSITE" id="PS50928"/>
    </source>
</evidence>
<evidence type="ECO:0000313" key="10">
    <source>
        <dbReference type="EMBL" id="NED97853.1"/>
    </source>
</evidence>
<evidence type="ECO:0000256" key="5">
    <source>
        <dbReference type="ARBA" id="ARBA00022989"/>
    </source>
</evidence>
<dbReference type="PANTHER" id="PTHR30193">
    <property type="entry name" value="ABC TRANSPORTER PERMEASE PROTEIN"/>
    <property type="match status" value="1"/>
</dbReference>
<feature type="transmembrane region" description="Helical" evidence="7">
    <location>
        <begin position="251"/>
        <end position="273"/>
    </location>
</feature>
<keyword evidence="11" id="KW-1185">Reference proteome</keyword>
<protein>
    <submittedName>
        <fullName evidence="10">Sugar ABC transporter permease</fullName>
    </submittedName>
</protein>
<dbReference type="InterPro" id="IPR000515">
    <property type="entry name" value="MetI-like"/>
</dbReference>
<organism evidence="10 11">
    <name type="scientific">Phytoactinopolyspora alkaliphila</name>
    <dbReference type="NCBI Taxonomy" id="1783498"/>
    <lineage>
        <taxon>Bacteria</taxon>
        <taxon>Bacillati</taxon>
        <taxon>Actinomycetota</taxon>
        <taxon>Actinomycetes</taxon>
        <taxon>Jiangellales</taxon>
        <taxon>Jiangellaceae</taxon>
        <taxon>Phytoactinopolyspora</taxon>
    </lineage>
</organism>
<dbReference type="Pfam" id="PF00528">
    <property type="entry name" value="BPD_transp_1"/>
    <property type="match status" value="1"/>
</dbReference>
<gene>
    <name evidence="10" type="ORF">G1H11_21375</name>
</gene>
<dbReference type="Proteomes" id="UP000469185">
    <property type="component" value="Unassembled WGS sequence"/>
</dbReference>
<keyword evidence="2 7" id="KW-0813">Transport</keyword>
<feature type="transmembrane region" description="Helical" evidence="7">
    <location>
        <begin position="193"/>
        <end position="214"/>
    </location>
</feature>
<evidence type="ECO:0000256" key="2">
    <source>
        <dbReference type="ARBA" id="ARBA00022448"/>
    </source>
</evidence>
<proteinExistence type="inferred from homology"/>
<comment type="caution">
    <text evidence="10">The sequence shown here is derived from an EMBL/GenBank/DDBJ whole genome shotgun (WGS) entry which is preliminary data.</text>
</comment>
<feature type="region of interest" description="Disordered" evidence="8">
    <location>
        <begin position="1"/>
        <end position="40"/>
    </location>
</feature>
<dbReference type="GO" id="GO:0005886">
    <property type="term" value="C:plasma membrane"/>
    <property type="evidence" value="ECO:0007669"/>
    <property type="project" value="UniProtKB-SubCell"/>
</dbReference>
<feature type="transmembrane region" description="Helical" evidence="7">
    <location>
        <begin position="143"/>
        <end position="161"/>
    </location>
</feature>
<evidence type="ECO:0000256" key="6">
    <source>
        <dbReference type="ARBA" id="ARBA00023136"/>
    </source>
</evidence>
<evidence type="ECO:0000256" key="7">
    <source>
        <dbReference type="RuleBase" id="RU363032"/>
    </source>
</evidence>
<keyword evidence="3" id="KW-1003">Cell membrane</keyword>
<name>A0A6N9YS41_9ACTN</name>
<comment type="similarity">
    <text evidence="7">Belongs to the binding-protein-dependent transport system permease family.</text>
</comment>
<dbReference type="EMBL" id="JAAGOB010000014">
    <property type="protein sequence ID" value="NED97853.1"/>
    <property type="molecule type" value="Genomic_DNA"/>
</dbReference>
<dbReference type="Gene3D" id="1.10.3720.10">
    <property type="entry name" value="MetI-like"/>
    <property type="match status" value="1"/>
</dbReference>
<keyword evidence="6 7" id="KW-0472">Membrane</keyword>
<feature type="transmembrane region" description="Helical" evidence="7">
    <location>
        <begin position="301"/>
        <end position="323"/>
    </location>
</feature>
<dbReference type="PROSITE" id="PS50928">
    <property type="entry name" value="ABC_TM1"/>
    <property type="match status" value="1"/>
</dbReference>
<dbReference type="InterPro" id="IPR035906">
    <property type="entry name" value="MetI-like_sf"/>
</dbReference>
<dbReference type="AlphaFoldDB" id="A0A6N9YS41"/>
<evidence type="ECO:0000256" key="3">
    <source>
        <dbReference type="ARBA" id="ARBA00022475"/>
    </source>
</evidence>
<evidence type="ECO:0000313" key="11">
    <source>
        <dbReference type="Proteomes" id="UP000469185"/>
    </source>
</evidence>
<evidence type="ECO:0000256" key="8">
    <source>
        <dbReference type="SAM" id="MobiDB-lite"/>
    </source>
</evidence>
<dbReference type="InterPro" id="IPR051393">
    <property type="entry name" value="ABC_transporter_permease"/>
</dbReference>